<dbReference type="Proteomes" id="UP000238350">
    <property type="component" value="Unassembled WGS sequence"/>
</dbReference>
<evidence type="ECO:0000256" key="2">
    <source>
        <dbReference type="ARBA" id="ARBA00004496"/>
    </source>
</evidence>
<gene>
    <name evidence="12" type="ORF">B9G98_00755</name>
</gene>
<dbReference type="GO" id="GO:0070651">
    <property type="term" value="P:nonfunctional rRNA decay"/>
    <property type="evidence" value="ECO:0007669"/>
    <property type="project" value="TreeGrafter"/>
</dbReference>
<keyword evidence="13" id="KW-1185">Reference proteome</keyword>
<dbReference type="NCBIfam" id="TIGR00111">
    <property type="entry name" value="pelota"/>
    <property type="match status" value="1"/>
</dbReference>
<dbReference type="InterPro" id="IPR004405">
    <property type="entry name" value="TF_pelota"/>
</dbReference>
<dbReference type="FunFam" id="3.30.420.60:FF:000004">
    <property type="entry name" value="Protein DOM34 homolog"/>
    <property type="match status" value="1"/>
</dbReference>
<dbReference type="GO" id="GO:0071025">
    <property type="term" value="P:RNA surveillance"/>
    <property type="evidence" value="ECO:0007669"/>
    <property type="project" value="InterPro"/>
</dbReference>
<dbReference type="Pfam" id="PF03465">
    <property type="entry name" value="eRF1_3"/>
    <property type="match status" value="1"/>
</dbReference>
<dbReference type="GeneID" id="36514504"/>
<dbReference type="Pfam" id="PF26356">
    <property type="entry name" value="Pelota_N"/>
    <property type="match status" value="1"/>
</dbReference>
<dbReference type="GO" id="GO:0005737">
    <property type="term" value="C:cytoplasm"/>
    <property type="evidence" value="ECO:0007669"/>
    <property type="project" value="UniProtKB-SubCell"/>
</dbReference>
<dbReference type="RefSeq" id="XP_024663081.1">
    <property type="nucleotide sequence ID" value="XM_024807313.1"/>
</dbReference>
<dbReference type="InterPro" id="IPR058547">
    <property type="entry name" value="Pelota_N"/>
</dbReference>
<proteinExistence type="inferred from homology"/>
<protein>
    <recommendedName>
        <fullName evidence="10">Protein DOM34 homolog</fullName>
    </recommendedName>
</protein>
<dbReference type="STRING" id="45607.A0A2T0FDU6"/>
<dbReference type="InterPro" id="IPR042226">
    <property type="entry name" value="eFR1_2_sf"/>
</dbReference>
<dbReference type="InterPro" id="IPR029064">
    <property type="entry name" value="Ribosomal_eL30-like_sf"/>
</dbReference>
<dbReference type="GO" id="GO:0070966">
    <property type="term" value="P:nuclear-transcribed mRNA catabolic process, no-go decay"/>
    <property type="evidence" value="ECO:0007669"/>
    <property type="project" value="InterPro"/>
</dbReference>
<keyword evidence="4 10" id="KW-0963">Cytoplasm</keyword>
<dbReference type="GO" id="GO:1990533">
    <property type="term" value="C:Dom34-Hbs1 complex"/>
    <property type="evidence" value="ECO:0007669"/>
    <property type="project" value="UniProtKB-ARBA"/>
</dbReference>
<dbReference type="AlphaFoldDB" id="A0A2T0FDU6"/>
<comment type="similarity">
    <text evidence="3 10">Belongs to the eukaryotic release factor 1 family. Pelota subfamily.</text>
</comment>
<dbReference type="InterPro" id="IPR005142">
    <property type="entry name" value="eRF1_3"/>
</dbReference>
<comment type="caution">
    <text evidence="12">The sequence shown here is derived from an EMBL/GenBank/DDBJ whole genome shotgun (WGS) entry which is preliminary data.</text>
</comment>
<dbReference type="Gene3D" id="2.30.30.870">
    <property type="entry name" value="Pelota, domain A"/>
    <property type="match status" value="1"/>
</dbReference>
<keyword evidence="5" id="KW-0132">Cell division</keyword>
<dbReference type="OrthoDB" id="10249111at2759"/>
<evidence type="ECO:0000256" key="8">
    <source>
        <dbReference type="ARBA" id="ARBA00023254"/>
    </source>
</evidence>
<name>A0A2T0FDU6_9ASCO</name>
<evidence type="ECO:0000256" key="3">
    <source>
        <dbReference type="ARBA" id="ARBA00009504"/>
    </source>
</evidence>
<keyword evidence="7" id="KW-0498">Mitosis</keyword>
<dbReference type="GO" id="GO:0032790">
    <property type="term" value="P:ribosome disassembly"/>
    <property type="evidence" value="ECO:0007669"/>
    <property type="project" value="TreeGrafter"/>
</dbReference>
<keyword evidence="6 10" id="KW-0479">Metal-binding</keyword>
<evidence type="ECO:0000313" key="12">
    <source>
        <dbReference type="EMBL" id="PRT53135.1"/>
    </source>
</evidence>
<organism evidence="12 13">
    <name type="scientific">Wickerhamiella sorbophila</name>
    <dbReference type="NCBI Taxonomy" id="45607"/>
    <lineage>
        <taxon>Eukaryota</taxon>
        <taxon>Fungi</taxon>
        <taxon>Dikarya</taxon>
        <taxon>Ascomycota</taxon>
        <taxon>Saccharomycotina</taxon>
        <taxon>Dipodascomycetes</taxon>
        <taxon>Dipodascales</taxon>
        <taxon>Trichomonascaceae</taxon>
        <taxon>Wickerhamiella</taxon>
    </lineage>
</organism>
<dbReference type="SUPFAM" id="SSF159065">
    <property type="entry name" value="Dom34/Pelota N-terminal domain-like"/>
    <property type="match status" value="1"/>
</dbReference>
<dbReference type="FunFam" id="3.30.1330.30:FF:000008">
    <property type="entry name" value="Protein pelota homolog"/>
    <property type="match status" value="1"/>
</dbReference>
<dbReference type="InterPro" id="IPR005141">
    <property type="entry name" value="eRF1_2"/>
</dbReference>
<dbReference type="PANTHER" id="PTHR10853:SF0">
    <property type="entry name" value="PROTEIN PELOTA HOMOLOG"/>
    <property type="match status" value="1"/>
</dbReference>
<evidence type="ECO:0000256" key="1">
    <source>
        <dbReference type="ARBA" id="ARBA00001968"/>
    </source>
</evidence>
<evidence type="ECO:0000259" key="11">
    <source>
        <dbReference type="SMART" id="SM01194"/>
    </source>
</evidence>
<dbReference type="GO" id="GO:0070481">
    <property type="term" value="P:nuclear-transcribed mRNA catabolic process, non-stop decay"/>
    <property type="evidence" value="ECO:0007669"/>
    <property type="project" value="InterPro"/>
</dbReference>
<dbReference type="PANTHER" id="PTHR10853">
    <property type="entry name" value="PELOTA"/>
    <property type="match status" value="1"/>
</dbReference>
<dbReference type="GO" id="GO:0046872">
    <property type="term" value="F:metal ion binding"/>
    <property type="evidence" value="ECO:0007669"/>
    <property type="project" value="UniProtKB-KW"/>
</dbReference>
<evidence type="ECO:0000256" key="10">
    <source>
        <dbReference type="RuleBase" id="RU362019"/>
    </source>
</evidence>
<evidence type="ECO:0000256" key="7">
    <source>
        <dbReference type="ARBA" id="ARBA00022776"/>
    </source>
</evidence>
<reference evidence="12 13" key="1">
    <citation type="submission" date="2017-04" db="EMBL/GenBank/DDBJ databases">
        <title>Genome sequencing of [Candida] sorbophila.</title>
        <authorList>
            <person name="Ahn J.O."/>
        </authorList>
    </citation>
    <scope>NUCLEOTIDE SEQUENCE [LARGE SCALE GENOMIC DNA]</scope>
    <source>
        <strain evidence="12 13">DS02</strain>
    </source>
</reference>
<dbReference type="SUPFAM" id="SSF53137">
    <property type="entry name" value="Translational machinery components"/>
    <property type="match status" value="1"/>
</dbReference>
<dbReference type="Gene3D" id="3.30.420.60">
    <property type="entry name" value="eRF1 domain 2"/>
    <property type="match status" value="1"/>
</dbReference>
<dbReference type="FunFam" id="2.30.30.870:FF:000001">
    <property type="entry name" value="Protein pelota homolog"/>
    <property type="match status" value="1"/>
</dbReference>
<comment type="function">
    <text evidence="10">Component of the Dom34-Hbs1 complex, a complex that recognizes stalled ribosomes and triggers the No-Go Decay (NGD) pathway (PubMed:20890290). In the Dom34-Hbs1 complex, dom34 recognizes ribosomes stalled at the 3' end of an mRNA and engages stalled ribosomes by destabilizing mRNA in the mRNA channel. Following ribosome-binding, the Dom34-Hbs1 complex promotes the disassembly of stalled ribosomes, followed by degradation of damaged mRNAs as part of the NGD pathway.</text>
</comment>
<evidence type="ECO:0000256" key="4">
    <source>
        <dbReference type="ARBA" id="ARBA00022490"/>
    </source>
</evidence>
<keyword evidence="9" id="KW-0131">Cell cycle</keyword>
<evidence type="ECO:0000313" key="13">
    <source>
        <dbReference type="Proteomes" id="UP000238350"/>
    </source>
</evidence>
<dbReference type="GO" id="GO:0006412">
    <property type="term" value="P:translation"/>
    <property type="evidence" value="ECO:0007669"/>
    <property type="project" value="UniProtKB-ARBA"/>
</dbReference>
<dbReference type="Pfam" id="PF03464">
    <property type="entry name" value="eRF1_2"/>
    <property type="match status" value="1"/>
</dbReference>
<dbReference type="InterPro" id="IPR005140">
    <property type="entry name" value="eRF1_Pelota-like_N"/>
</dbReference>
<dbReference type="GO" id="GO:0051321">
    <property type="term" value="P:meiotic cell cycle"/>
    <property type="evidence" value="ECO:0007669"/>
    <property type="project" value="UniProtKB-KW"/>
</dbReference>
<dbReference type="InterPro" id="IPR038069">
    <property type="entry name" value="Pelota/DOM34_N"/>
</dbReference>
<dbReference type="GO" id="GO:0051301">
    <property type="term" value="P:cell division"/>
    <property type="evidence" value="ECO:0007669"/>
    <property type="project" value="UniProtKB-KW"/>
</dbReference>
<sequence length="380" mass="42535">MKLIRRSLEKDQSGTITLCPMDSEDMWYIYNLVQVHDEVETKTMRKIVPKGKDGTPNGPSVRKLIKLKVRIEKIDFDPEGSTLRLNGPVVDDHPEVSAGTYHTIQLELERNFTLYKDEWDAFALETLEEATSVANRSEIGAVVLQPGLAYICLVTDAMTVVRLKVEKSIPRKRRGDNSAHDKAMEKFLTSVSEGINRNIDLDKVKVFLLAAPGNLGTDLYNHIVHAAVLANDQKTIKSKSKFLRVHASSGHLHALQEALADPKIQQQLQDTRYGKETAAMDKFFKALNDDNGTAWYGPTHVQAAIERGGVQTLMITDSLFRSVDPVERKQYVEMAESVKTAGKDVLVFSSFHASGEQLDEMTGVACLTFYPMPELEELEE</sequence>
<dbReference type="SMART" id="SM01194">
    <property type="entry name" value="eRF1_1"/>
    <property type="match status" value="1"/>
</dbReference>
<comment type="cofactor">
    <cofactor evidence="1 10">
        <name>a divalent metal cation</name>
        <dbReference type="ChEBI" id="CHEBI:60240"/>
    </cofactor>
</comment>
<evidence type="ECO:0000256" key="6">
    <source>
        <dbReference type="ARBA" id="ARBA00022723"/>
    </source>
</evidence>
<comment type="subcellular location">
    <subcellularLocation>
        <location evidence="2 10">Cytoplasm</location>
    </subcellularLocation>
</comment>
<feature type="domain" description="eRF1/Pelota-like N-terminal" evidence="11">
    <location>
        <begin position="1"/>
        <end position="132"/>
    </location>
</feature>
<accession>A0A2T0FDU6</accession>
<evidence type="ECO:0000256" key="9">
    <source>
        <dbReference type="ARBA" id="ARBA00023306"/>
    </source>
</evidence>
<evidence type="ECO:0000256" key="5">
    <source>
        <dbReference type="ARBA" id="ARBA00022618"/>
    </source>
</evidence>
<keyword evidence="8" id="KW-0469">Meiosis</keyword>
<dbReference type="EMBL" id="NDIQ01000001">
    <property type="protein sequence ID" value="PRT53135.1"/>
    <property type="molecule type" value="Genomic_DNA"/>
</dbReference>
<dbReference type="Gene3D" id="3.30.1330.30">
    <property type="match status" value="1"/>
</dbReference>
<dbReference type="SUPFAM" id="SSF55315">
    <property type="entry name" value="L30e-like"/>
    <property type="match status" value="1"/>
</dbReference>